<name>A0ABX7XDM3_9FLAO</name>
<keyword evidence="1" id="KW-0732">Signal</keyword>
<gene>
    <name evidence="3" type="ORF">J9309_00495</name>
</gene>
<evidence type="ECO:0000313" key="4">
    <source>
        <dbReference type="Proteomes" id="UP000672011"/>
    </source>
</evidence>
<keyword evidence="4" id="KW-1185">Reference proteome</keyword>
<dbReference type="InterPro" id="IPR045175">
    <property type="entry name" value="M28_fam"/>
</dbReference>
<dbReference type="PANTHER" id="PTHR12147">
    <property type="entry name" value="METALLOPEPTIDASE M28 FAMILY MEMBER"/>
    <property type="match status" value="1"/>
</dbReference>
<feature type="chain" id="PRO_5047349065" evidence="1">
    <location>
        <begin position="22"/>
        <end position="431"/>
    </location>
</feature>
<evidence type="ECO:0000256" key="1">
    <source>
        <dbReference type="SAM" id="SignalP"/>
    </source>
</evidence>
<reference evidence="3 4" key="1">
    <citation type="journal article" date="2021" name="Int. J. Syst. Evol. Microbiol.">
        <title>Faecalibacter bovis sp. nov., isolated from cow faeces.</title>
        <authorList>
            <person name="Li F."/>
            <person name="Zhao W."/>
            <person name="Hong Q."/>
            <person name="Shao Q."/>
            <person name="Song J."/>
            <person name="Yang S."/>
        </authorList>
    </citation>
    <scope>NUCLEOTIDE SEQUENCE [LARGE SCALE GENOMIC DNA]</scope>
    <source>
        <strain evidence="3 4">ZY171143</strain>
    </source>
</reference>
<evidence type="ECO:0000313" key="3">
    <source>
        <dbReference type="EMBL" id="QTV05867.1"/>
    </source>
</evidence>
<dbReference type="SUPFAM" id="SSF53187">
    <property type="entry name" value="Zn-dependent exopeptidases"/>
    <property type="match status" value="1"/>
</dbReference>
<dbReference type="EMBL" id="CP072842">
    <property type="protein sequence ID" value="QTV05867.1"/>
    <property type="molecule type" value="Genomic_DNA"/>
</dbReference>
<proteinExistence type="predicted"/>
<evidence type="ECO:0000259" key="2">
    <source>
        <dbReference type="Pfam" id="PF04389"/>
    </source>
</evidence>
<dbReference type="Pfam" id="PF04389">
    <property type="entry name" value="Peptidase_M28"/>
    <property type="match status" value="1"/>
</dbReference>
<dbReference type="RefSeq" id="WP_230476510.1">
    <property type="nucleotide sequence ID" value="NZ_CP072842.1"/>
</dbReference>
<dbReference type="Gene3D" id="3.40.630.10">
    <property type="entry name" value="Zn peptidases"/>
    <property type="match status" value="1"/>
</dbReference>
<organism evidence="3 4">
    <name type="scientific">Faecalibacter bovis</name>
    <dbReference type="NCBI Taxonomy" id="2898187"/>
    <lineage>
        <taxon>Bacteria</taxon>
        <taxon>Pseudomonadati</taxon>
        <taxon>Bacteroidota</taxon>
        <taxon>Flavobacteriia</taxon>
        <taxon>Flavobacteriales</taxon>
        <taxon>Weeksellaceae</taxon>
        <taxon>Faecalibacter</taxon>
    </lineage>
</organism>
<protein>
    <submittedName>
        <fullName evidence="3">Zn-dependent exopeptidase M28</fullName>
    </submittedName>
</protein>
<dbReference type="InterPro" id="IPR007484">
    <property type="entry name" value="Peptidase_M28"/>
</dbReference>
<dbReference type="Proteomes" id="UP000672011">
    <property type="component" value="Chromosome"/>
</dbReference>
<feature type="signal peptide" evidence="1">
    <location>
        <begin position="1"/>
        <end position="21"/>
    </location>
</feature>
<reference evidence="4" key="2">
    <citation type="submission" date="2021-04" db="EMBL/GenBank/DDBJ databases">
        <title>Taxonomy of Flavobacteriaceae bacterium ZY171143.</title>
        <authorList>
            <person name="Li F."/>
        </authorList>
    </citation>
    <scope>NUCLEOTIDE SEQUENCE [LARGE SCALE GENOMIC DNA]</scope>
    <source>
        <strain evidence="4">ZY171143</strain>
    </source>
</reference>
<dbReference type="PANTHER" id="PTHR12147:SF26">
    <property type="entry name" value="PEPTIDASE M28 DOMAIN-CONTAINING PROTEIN"/>
    <property type="match status" value="1"/>
</dbReference>
<accession>A0ABX7XDM3</accession>
<feature type="domain" description="Peptidase M28" evidence="2">
    <location>
        <begin position="236"/>
        <end position="427"/>
    </location>
</feature>
<sequence>MKKMRSVFSCILLLFLVSAYGQPKYYNQVLKKLTSKNLSGRGYTYNGMEKASDYLAKEFNKNGLKSFNGSYLQEFEFPINIIHQTKLTINGKKLVYGKDYIVKPGSKSISTAENINYYHFPIDDYIKSFESKEKIKQFIINDTQHQKDKHVILPVLHTTVDSINTYYKQWANIYESDNNKYRAIFRFTKDSLLSSLSQRQAGVSEFIIKEKYYYKNLKINEYEIKSEFNPKFKFNNVVGYIDGINNDSVVVITGHYDHLGRVNKSIFPGASDNASGTAMVLELAKHYSKNKPKYRTVFMLFGAEEAGIVGSFKYVDSPLFPLNEIKFLVNLDIMGAGEEGIQVVNGSKFKKEFDDLVRINSENKYLKQVKIRGESCNSDHCPFDKKGVPSFFIYTLGGKGNYHNIYDSYENLDLSYAEKVRDLLIRFVDGI</sequence>